<accession>A0ABU7ZAD9</accession>
<dbReference type="EMBL" id="JBAGLP010000118">
    <property type="protein sequence ID" value="MEG3616337.1"/>
    <property type="molecule type" value="Genomic_DNA"/>
</dbReference>
<comment type="caution">
    <text evidence="2">The sequence shown here is derived from an EMBL/GenBank/DDBJ whole genome shotgun (WGS) entry which is preliminary data.</text>
</comment>
<reference evidence="2" key="1">
    <citation type="journal article" date="2024" name="Antonie Van Leeuwenhoek">
        <title>Isoptericola haloaureus sp. nov., a dimorphic actinobacterium isolated from mangrove sediments of southeast India, implicating biosaline agricultural significance through nitrogen fixation and salt tolerance genes.</title>
        <authorList>
            <person name="Prathaban M."/>
            <person name="Prathiviraj R."/>
            <person name="Ravichandran M."/>
            <person name="Natarajan S.D."/>
            <person name="Sobanaa M."/>
            <person name="Hari Krishna Kumar S."/>
            <person name="Chandrasekar V."/>
            <person name="Selvin J."/>
        </authorList>
    </citation>
    <scope>NUCLEOTIDE SEQUENCE</scope>
    <source>
        <strain evidence="2">MP1014</strain>
    </source>
</reference>
<evidence type="ECO:0000313" key="2">
    <source>
        <dbReference type="EMBL" id="MEG3616337.1"/>
    </source>
</evidence>
<proteinExistence type="predicted"/>
<sequence>MTTPAPEQEPRHDRPARQIPPNAFARLLLAHDPAVTDPRFKGEAIDADAGYEETDEHDRFDAG</sequence>
<evidence type="ECO:0000256" key="1">
    <source>
        <dbReference type="SAM" id="MobiDB-lite"/>
    </source>
</evidence>
<dbReference type="RefSeq" id="WP_332902819.1">
    <property type="nucleotide sequence ID" value="NZ_JBAGLP010000118.1"/>
</dbReference>
<feature type="compositionally biased region" description="Acidic residues" evidence="1">
    <location>
        <begin position="45"/>
        <end position="55"/>
    </location>
</feature>
<evidence type="ECO:0000313" key="3">
    <source>
        <dbReference type="Proteomes" id="UP001310387"/>
    </source>
</evidence>
<protein>
    <submittedName>
        <fullName evidence="2">Uncharacterized protein</fullName>
    </submittedName>
</protein>
<feature type="region of interest" description="Disordered" evidence="1">
    <location>
        <begin position="34"/>
        <end position="63"/>
    </location>
</feature>
<feature type="region of interest" description="Disordered" evidence="1">
    <location>
        <begin position="1"/>
        <end position="20"/>
    </location>
</feature>
<keyword evidence="3" id="KW-1185">Reference proteome</keyword>
<dbReference type="Proteomes" id="UP001310387">
    <property type="component" value="Unassembled WGS sequence"/>
</dbReference>
<organism evidence="2 3">
    <name type="scientific">Isoptericola haloaureus</name>
    <dbReference type="NCBI Taxonomy" id="1542902"/>
    <lineage>
        <taxon>Bacteria</taxon>
        <taxon>Bacillati</taxon>
        <taxon>Actinomycetota</taxon>
        <taxon>Actinomycetes</taxon>
        <taxon>Micrococcales</taxon>
        <taxon>Promicromonosporaceae</taxon>
        <taxon>Isoptericola</taxon>
    </lineage>
</organism>
<name>A0ABU7ZAD9_9MICO</name>
<gene>
    <name evidence="2" type="ORF">V5O49_14500</name>
</gene>
<reference evidence="2" key="2">
    <citation type="submission" date="2024-02" db="EMBL/GenBank/DDBJ databases">
        <authorList>
            <person name="Prathaban M."/>
            <person name="Mythili R."/>
            <person name="Sharmila Devi N."/>
            <person name="Sobanaa M."/>
            <person name="Prathiviraj R."/>
            <person name="Selvin J."/>
        </authorList>
    </citation>
    <scope>NUCLEOTIDE SEQUENCE</scope>
    <source>
        <strain evidence="2">MP1014</strain>
    </source>
</reference>